<reference evidence="1 2" key="1">
    <citation type="submission" date="2024-05" db="EMBL/GenBank/DDBJ databases">
        <authorList>
            <person name="Duchaud E."/>
        </authorList>
    </citation>
    <scope>NUCLEOTIDE SEQUENCE [LARGE SCALE GENOMIC DNA]</scope>
    <source>
        <strain evidence="1">Ena-SAMPLE-TAB-13-05-2024-13:56:06:370-140305</strain>
    </source>
</reference>
<name>A0ABM9PPL2_9FLAO</name>
<protein>
    <submittedName>
        <fullName evidence="1">Uncharacterized protein</fullName>
    </submittedName>
</protein>
<dbReference type="Proteomes" id="UP001497602">
    <property type="component" value="Unassembled WGS sequence"/>
</dbReference>
<accession>A0ABM9PPL2</accession>
<dbReference type="RefSeq" id="WP_348739277.1">
    <property type="nucleotide sequence ID" value="NZ_CAXJRC010000041.1"/>
</dbReference>
<dbReference type="EMBL" id="CAXJRC010000041">
    <property type="protein sequence ID" value="CAL2107679.1"/>
    <property type="molecule type" value="Genomic_DNA"/>
</dbReference>
<evidence type="ECO:0000313" key="1">
    <source>
        <dbReference type="EMBL" id="CAL2107679.1"/>
    </source>
</evidence>
<organism evidence="1 2">
    <name type="scientific">Tenacibaculum vairaonense</name>
    <dbReference type="NCBI Taxonomy" id="3137860"/>
    <lineage>
        <taxon>Bacteria</taxon>
        <taxon>Pseudomonadati</taxon>
        <taxon>Bacteroidota</taxon>
        <taxon>Flavobacteriia</taxon>
        <taxon>Flavobacteriales</taxon>
        <taxon>Flavobacteriaceae</taxon>
        <taxon>Tenacibaculum</taxon>
    </lineage>
</organism>
<proteinExistence type="predicted"/>
<sequence>MLKNIILILIITTTTSSFCQTLSEKFLENVKKETNKIDTEKETEIKKLKAEIDSINANIIKSHSSKEELSALKNRIKILEKIERNKLEKEINILINNYNSAIVNLLALEKDIQPLKLYNSSVVFYKNIEQISNPTKYHDYNIWLNEYKNFLSKKKSSDIILEMASNIINTTGILSSKTFSLGPLSEIVFSSLEKFIKSISNKKKKLKQQSVKMFKLLILLNSFEREKNIIDKKFKILSKELKNIDETKRVILEEVIETSKLNRSLMDEHYFNQTDSHENFKYLTRVNRHIQKSIKFNRYNKKDIHNQMYLVQSIKIRFGELLEKIKTNLNDYKMLFDKYETNNLIDFTSLNQEYKSLIKLFDSNFNGEKYRNDAIRMYRLE</sequence>
<comment type="caution">
    <text evidence="1">The sequence shown here is derived from an EMBL/GenBank/DDBJ whole genome shotgun (WGS) entry which is preliminary data.</text>
</comment>
<evidence type="ECO:0000313" key="2">
    <source>
        <dbReference type="Proteomes" id="UP001497602"/>
    </source>
</evidence>
<keyword evidence="2" id="KW-1185">Reference proteome</keyword>
<gene>
    <name evidence="1" type="ORF">T190115A13A_40201</name>
</gene>